<keyword evidence="1" id="KW-0812">Transmembrane</keyword>
<proteinExistence type="predicted"/>
<feature type="transmembrane region" description="Helical" evidence="1">
    <location>
        <begin position="12"/>
        <end position="33"/>
    </location>
</feature>
<name>A0A1M4W3M8_9BACT</name>
<dbReference type="EMBL" id="FQUC01000002">
    <property type="protein sequence ID" value="SHE75750.1"/>
    <property type="molecule type" value="Genomic_DNA"/>
</dbReference>
<keyword evidence="1" id="KW-0472">Membrane</keyword>
<keyword evidence="1" id="KW-1133">Transmembrane helix</keyword>
<gene>
    <name evidence="2" type="ORF">SAMN05444362_102114</name>
</gene>
<keyword evidence="3" id="KW-1185">Reference proteome</keyword>
<dbReference type="AlphaFoldDB" id="A0A1M4W3M8"/>
<evidence type="ECO:0000313" key="3">
    <source>
        <dbReference type="Proteomes" id="UP000184480"/>
    </source>
</evidence>
<organism evidence="2 3">
    <name type="scientific">Dysgonomonas macrotermitis</name>
    <dbReference type="NCBI Taxonomy" id="1346286"/>
    <lineage>
        <taxon>Bacteria</taxon>
        <taxon>Pseudomonadati</taxon>
        <taxon>Bacteroidota</taxon>
        <taxon>Bacteroidia</taxon>
        <taxon>Bacteroidales</taxon>
        <taxon>Dysgonomonadaceae</taxon>
        <taxon>Dysgonomonas</taxon>
    </lineage>
</organism>
<dbReference type="STRING" id="1346286.SAMN05444362_102114"/>
<evidence type="ECO:0000256" key="1">
    <source>
        <dbReference type="SAM" id="Phobius"/>
    </source>
</evidence>
<reference evidence="3" key="1">
    <citation type="submission" date="2016-11" db="EMBL/GenBank/DDBJ databases">
        <authorList>
            <person name="Varghese N."/>
            <person name="Submissions S."/>
        </authorList>
    </citation>
    <scope>NUCLEOTIDE SEQUENCE [LARGE SCALE GENOMIC DNA]</scope>
    <source>
        <strain evidence="3">DSM 27370</strain>
    </source>
</reference>
<evidence type="ECO:0000313" key="2">
    <source>
        <dbReference type="EMBL" id="SHE75750.1"/>
    </source>
</evidence>
<accession>A0A1M4W3M8</accession>
<protein>
    <submittedName>
        <fullName evidence="2">Uncharacterized protein</fullName>
    </submittedName>
</protein>
<dbReference type="Proteomes" id="UP000184480">
    <property type="component" value="Unassembled WGS sequence"/>
</dbReference>
<sequence length="38" mass="4658">MQEVNSVWILRFIKPIMAFADVFIFNFDTLQVFMRILY</sequence>